<evidence type="ECO:0008006" key="3">
    <source>
        <dbReference type="Google" id="ProtNLM"/>
    </source>
</evidence>
<keyword evidence="2" id="KW-1185">Reference proteome</keyword>
<organism evidence="1 2">
    <name type="scientific">Propionibacterium phage Anatole</name>
    <dbReference type="NCBI Taxonomy" id="1897531"/>
    <lineage>
        <taxon>Viruses</taxon>
        <taxon>Duplodnaviria</taxon>
        <taxon>Heunggongvirae</taxon>
        <taxon>Uroviricota</taxon>
        <taxon>Caudoviricetes</taxon>
        <taxon>Anatolevirus</taxon>
        <taxon>Anatolevirus anatole</taxon>
    </lineage>
</organism>
<accession>A0A1D8ET55</accession>
<evidence type="ECO:0000313" key="1">
    <source>
        <dbReference type="EMBL" id="AOT24247.1"/>
    </source>
</evidence>
<dbReference type="Proteomes" id="UP000223795">
    <property type="component" value="Segment"/>
</dbReference>
<dbReference type="GeneID" id="40072355"/>
<proteinExistence type="predicted"/>
<name>A0A1D8ET55_9CAUD</name>
<gene>
    <name evidence="1" type="primary">8</name>
    <name evidence="1" type="ORF">ANATOLE_8</name>
</gene>
<dbReference type="OrthoDB" id="9499at10239"/>
<evidence type="ECO:0000313" key="2">
    <source>
        <dbReference type="Proteomes" id="UP000223795"/>
    </source>
</evidence>
<sequence>MTGGDMSKAPDIIGSATPVDSAFWMQAAQAVVRRFCGWHVAPSVTETLKVTGSGGRHLTLPSGHVTGLSKVSVCGTVLDIESSMDWDQAGVVVLRPGMGLWPDVPGAVEVTLTHGWDPDEVPEVAALIATLAQRAASGPGVVASQSVNGASVAYLTAGGVPLGIPLLEIEKQILDPFRLVWGPAA</sequence>
<protein>
    <recommendedName>
        <fullName evidence="3">Head-to-tail adaptor</fullName>
    </recommendedName>
</protein>
<dbReference type="RefSeq" id="YP_009596756.1">
    <property type="nucleotide sequence ID" value="NC_041890.1"/>
</dbReference>
<dbReference type="KEGG" id="vg:40072355"/>
<dbReference type="EMBL" id="KX620748">
    <property type="protein sequence ID" value="AOT24247.1"/>
    <property type="molecule type" value="Genomic_DNA"/>
</dbReference>
<reference evidence="1 2" key="1">
    <citation type="submission" date="2016-07" db="EMBL/GenBank/DDBJ databases">
        <authorList>
            <person name="Modlin R.L."/>
            <person name="Cheng L.S."/>
            <person name="Marinelli L.J."/>
            <person name="Grosset N."/>
            <person name="Gautier M."/>
            <person name="Fitz-Gibbon S."/>
            <person name="Pellegrini M."/>
            <person name="Bowman C.A."/>
            <person name="Russell D.A."/>
            <person name="Jacobs-Sera D."/>
            <person name="Hatfull G.F."/>
        </authorList>
    </citation>
    <scope>NUCLEOTIDE SEQUENCE [LARGE SCALE GENOMIC DNA]</scope>
</reference>